<evidence type="ECO:0000313" key="15">
    <source>
        <dbReference type="EMBL" id="PWJ96690.1"/>
    </source>
</evidence>
<dbReference type="GO" id="GO:0004750">
    <property type="term" value="F:D-ribulose-phosphate 3-epimerase activity"/>
    <property type="evidence" value="ECO:0007669"/>
    <property type="project" value="UniProtKB-UniRule"/>
</dbReference>
<evidence type="ECO:0000256" key="8">
    <source>
        <dbReference type="ARBA" id="ARBA00022723"/>
    </source>
</evidence>
<feature type="active site" description="Proton acceptor" evidence="10 12">
    <location>
        <position position="33"/>
    </location>
</feature>
<dbReference type="FunFam" id="3.20.20.70:FF:000004">
    <property type="entry name" value="Ribulose-phosphate 3-epimerase"/>
    <property type="match status" value="1"/>
</dbReference>
<keyword evidence="9 10" id="KW-0413">Isomerase</keyword>
<proteinExistence type="inferred from homology"/>
<evidence type="ECO:0000256" key="1">
    <source>
        <dbReference type="ARBA" id="ARBA00001782"/>
    </source>
</evidence>
<dbReference type="GO" id="GO:0046872">
    <property type="term" value="F:metal ion binding"/>
    <property type="evidence" value="ECO:0007669"/>
    <property type="project" value="UniProtKB-UniRule"/>
</dbReference>
<dbReference type="EC" id="5.1.3.1" evidence="7 10"/>
<feature type="binding site" evidence="10 14">
    <location>
        <position position="64"/>
    </location>
    <ligand>
        <name>substrate</name>
    </ligand>
</feature>
<keyword evidence="10 11" id="KW-0119">Carbohydrate metabolism</keyword>
<evidence type="ECO:0000256" key="11">
    <source>
        <dbReference type="PIRNR" id="PIRNR001461"/>
    </source>
</evidence>
<dbReference type="Proteomes" id="UP000245921">
    <property type="component" value="Unassembled WGS sequence"/>
</dbReference>
<dbReference type="GO" id="GO:0006098">
    <property type="term" value="P:pentose-phosphate shunt"/>
    <property type="evidence" value="ECO:0007669"/>
    <property type="project" value="UniProtKB-UniRule"/>
</dbReference>
<dbReference type="NCBIfam" id="NF004076">
    <property type="entry name" value="PRK05581.1-4"/>
    <property type="match status" value="1"/>
</dbReference>
<feature type="active site" description="Proton donor" evidence="10 12">
    <location>
        <position position="172"/>
    </location>
</feature>
<evidence type="ECO:0000256" key="13">
    <source>
        <dbReference type="PIRSR" id="PIRSR001461-2"/>
    </source>
</evidence>
<organism evidence="15 16">
    <name type="scientific">Oceanotoga teriensis</name>
    <dbReference type="NCBI Taxonomy" id="515440"/>
    <lineage>
        <taxon>Bacteria</taxon>
        <taxon>Thermotogati</taxon>
        <taxon>Thermotogota</taxon>
        <taxon>Thermotogae</taxon>
        <taxon>Petrotogales</taxon>
        <taxon>Petrotogaceae</taxon>
        <taxon>Oceanotoga</taxon>
    </lineage>
</organism>
<dbReference type="PANTHER" id="PTHR11749">
    <property type="entry name" value="RIBULOSE-5-PHOSPHATE-3-EPIMERASE"/>
    <property type="match status" value="1"/>
</dbReference>
<gene>
    <name evidence="10" type="primary">rpe</name>
    <name evidence="15" type="ORF">C7380_101265</name>
</gene>
<sequence>MVKIYPSLLAADFNNLENEISEIEDIVDGLHMDIMDGSFVPNISFGFPILNSVRKISNLNFDTHLMIKNADSYIDEFSKTSRQLTVHYEAVTHLHRTVSRIKELGCEAGVSLNPHTPVFLLEEILPYLDRVLIMSVNPGFTGQKFIESSYKKIKKLHEMKLKLNPTLDIMVDGGVGENNIAKLYNCGVTSFVVGAGVFHQEDKRAAVLNLRKRAENND</sequence>
<feature type="binding site" evidence="10 14">
    <location>
        <position position="7"/>
    </location>
    <ligand>
        <name>substrate</name>
    </ligand>
</feature>
<evidence type="ECO:0000256" key="7">
    <source>
        <dbReference type="ARBA" id="ARBA00013188"/>
    </source>
</evidence>
<feature type="binding site" evidence="10 13">
    <location>
        <position position="31"/>
    </location>
    <ligand>
        <name>a divalent metal cation</name>
        <dbReference type="ChEBI" id="CHEBI:60240"/>
    </ligand>
</feature>
<dbReference type="AlphaFoldDB" id="A0AA45HK38"/>
<dbReference type="PROSITE" id="PS01085">
    <property type="entry name" value="RIBUL_P_3_EPIMER_1"/>
    <property type="match status" value="1"/>
</dbReference>
<feature type="binding site" evidence="10 13">
    <location>
        <position position="64"/>
    </location>
    <ligand>
        <name>a divalent metal cation</name>
        <dbReference type="ChEBI" id="CHEBI:60240"/>
    </ligand>
</feature>
<dbReference type="GO" id="GO:0019323">
    <property type="term" value="P:pentose catabolic process"/>
    <property type="evidence" value="ECO:0007669"/>
    <property type="project" value="UniProtKB-UniRule"/>
</dbReference>
<comment type="similarity">
    <text evidence="6 10 11">Belongs to the ribulose-phosphate 3-epimerase family.</text>
</comment>
<dbReference type="Gene3D" id="3.20.20.70">
    <property type="entry name" value="Aldolase class I"/>
    <property type="match status" value="1"/>
</dbReference>
<comment type="function">
    <text evidence="10">Catalyzes the reversible epimerization of D-ribulose 5-phosphate to D-xylulose 5-phosphate.</text>
</comment>
<comment type="caution">
    <text evidence="10">Lacks conserved residue(s) required for the propagation of feature annotation.</text>
</comment>
<feature type="binding site" evidence="10 14">
    <location>
        <begin position="139"/>
        <end position="142"/>
    </location>
    <ligand>
        <name>substrate</name>
    </ligand>
</feature>
<keyword evidence="13" id="KW-0862">Zinc</keyword>
<comment type="catalytic activity">
    <reaction evidence="1 10 11">
        <text>D-ribulose 5-phosphate = D-xylulose 5-phosphate</text>
        <dbReference type="Rhea" id="RHEA:13677"/>
        <dbReference type="ChEBI" id="CHEBI:57737"/>
        <dbReference type="ChEBI" id="CHEBI:58121"/>
        <dbReference type="EC" id="5.1.3.1"/>
    </reaction>
</comment>
<keyword evidence="13" id="KW-0464">Manganese</keyword>
<dbReference type="CDD" id="cd00429">
    <property type="entry name" value="RPE"/>
    <property type="match status" value="1"/>
</dbReference>
<feature type="binding site" evidence="10">
    <location>
        <begin position="172"/>
        <end position="174"/>
    </location>
    <ligand>
        <name>substrate</name>
    </ligand>
</feature>
<dbReference type="SUPFAM" id="SSF51366">
    <property type="entry name" value="Ribulose-phoshate binding barrel"/>
    <property type="match status" value="1"/>
</dbReference>
<keyword evidence="8 10" id="KW-0479">Metal-binding</keyword>
<dbReference type="InterPro" id="IPR000056">
    <property type="entry name" value="Ribul_P_3_epim-like"/>
</dbReference>
<feature type="binding site" evidence="10 13">
    <location>
        <position position="33"/>
    </location>
    <ligand>
        <name>a divalent metal cation</name>
        <dbReference type="ChEBI" id="CHEBI:60240"/>
    </ligand>
</feature>
<comment type="cofactor">
    <cofactor evidence="10 13">
        <name>a divalent metal cation</name>
        <dbReference type="ChEBI" id="CHEBI:60240"/>
    </cofactor>
    <text evidence="10 13">Binds 1 divalent metal cation per subunit.</text>
</comment>
<dbReference type="RefSeq" id="WP_109603677.1">
    <property type="nucleotide sequence ID" value="NZ_JAMHJO010000001.1"/>
</dbReference>
<evidence type="ECO:0000256" key="10">
    <source>
        <dbReference type="HAMAP-Rule" id="MF_02227"/>
    </source>
</evidence>
<name>A0AA45HK38_9BACT</name>
<dbReference type="GO" id="GO:0005737">
    <property type="term" value="C:cytoplasm"/>
    <property type="evidence" value="ECO:0007669"/>
    <property type="project" value="UniProtKB-ARBA"/>
</dbReference>
<dbReference type="HAMAP" id="MF_02227">
    <property type="entry name" value="RPE"/>
    <property type="match status" value="1"/>
</dbReference>
<protein>
    <recommendedName>
        <fullName evidence="7 10">Ribulose-phosphate 3-epimerase</fullName>
        <ecNumber evidence="7 10">5.1.3.1</ecNumber>
    </recommendedName>
</protein>
<dbReference type="InterPro" id="IPR013785">
    <property type="entry name" value="Aldolase_TIM"/>
</dbReference>
<evidence type="ECO:0000256" key="2">
    <source>
        <dbReference type="ARBA" id="ARBA00001936"/>
    </source>
</evidence>
<feature type="binding site" evidence="10 13">
    <location>
        <position position="172"/>
    </location>
    <ligand>
        <name>a divalent metal cation</name>
        <dbReference type="ChEBI" id="CHEBI:60240"/>
    </ligand>
</feature>
<dbReference type="PIRSF" id="PIRSF001461">
    <property type="entry name" value="RPE"/>
    <property type="match status" value="1"/>
</dbReference>
<evidence type="ECO:0000313" key="16">
    <source>
        <dbReference type="Proteomes" id="UP000245921"/>
    </source>
</evidence>
<evidence type="ECO:0000256" key="6">
    <source>
        <dbReference type="ARBA" id="ARBA00009541"/>
    </source>
</evidence>
<dbReference type="Pfam" id="PF00834">
    <property type="entry name" value="Ribul_P_3_epim"/>
    <property type="match status" value="1"/>
</dbReference>
<comment type="pathway">
    <text evidence="10">Carbohydrate degradation.</text>
</comment>
<evidence type="ECO:0000256" key="14">
    <source>
        <dbReference type="PIRSR" id="PIRSR001461-3"/>
    </source>
</evidence>
<comment type="caution">
    <text evidence="15">The sequence shown here is derived from an EMBL/GenBank/DDBJ whole genome shotgun (WGS) entry which is preliminary data.</text>
</comment>
<reference evidence="15 16" key="1">
    <citation type="submission" date="2018-05" db="EMBL/GenBank/DDBJ databases">
        <title>Genomic Encyclopedia of Type Strains, Phase IV (KMG-IV): sequencing the most valuable type-strain genomes for metagenomic binning, comparative biology and taxonomic classification.</title>
        <authorList>
            <person name="Goeker M."/>
        </authorList>
    </citation>
    <scope>NUCLEOTIDE SEQUENCE [LARGE SCALE GENOMIC DNA]</scope>
    <source>
        <strain evidence="15 16">DSM 24906</strain>
    </source>
</reference>
<dbReference type="PROSITE" id="PS01086">
    <property type="entry name" value="RIBUL_P_3_EPIMER_2"/>
    <property type="match status" value="1"/>
</dbReference>
<comment type="cofactor">
    <cofactor evidence="3">
        <name>Co(2+)</name>
        <dbReference type="ChEBI" id="CHEBI:48828"/>
    </cofactor>
</comment>
<comment type="cofactor">
    <cofactor evidence="4">
        <name>Zn(2+)</name>
        <dbReference type="ChEBI" id="CHEBI:29105"/>
    </cofactor>
</comment>
<keyword evidence="16" id="KW-1185">Reference proteome</keyword>
<dbReference type="InterPro" id="IPR026019">
    <property type="entry name" value="Ribul_P_3_epim"/>
</dbReference>
<comment type="cofactor">
    <cofactor evidence="5">
        <name>Fe(2+)</name>
        <dbReference type="ChEBI" id="CHEBI:29033"/>
    </cofactor>
</comment>
<comment type="cofactor">
    <cofactor evidence="2">
        <name>Mn(2+)</name>
        <dbReference type="ChEBI" id="CHEBI:29035"/>
    </cofactor>
</comment>
<keyword evidence="13" id="KW-0170">Cobalt</keyword>
<feature type="binding site" evidence="14">
    <location>
        <position position="174"/>
    </location>
    <ligand>
        <name>substrate</name>
    </ligand>
</feature>
<evidence type="ECO:0000256" key="12">
    <source>
        <dbReference type="PIRSR" id="PIRSR001461-1"/>
    </source>
</evidence>
<dbReference type="EMBL" id="QGGI01000001">
    <property type="protein sequence ID" value="PWJ96690.1"/>
    <property type="molecule type" value="Genomic_DNA"/>
</dbReference>
<evidence type="ECO:0000256" key="9">
    <source>
        <dbReference type="ARBA" id="ARBA00023235"/>
    </source>
</evidence>
<accession>A0AA45HK38</accession>
<dbReference type="NCBIfam" id="TIGR01163">
    <property type="entry name" value="rpe"/>
    <property type="match status" value="1"/>
</dbReference>
<evidence type="ECO:0000256" key="3">
    <source>
        <dbReference type="ARBA" id="ARBA00001941"/>
    </source>
</evidence>
<evidence type="ECO:0000256" key="5">
    <source>
        <dbReference type="ARBA" id="ARBA00001954"/>
    </source>
</evidence>
<evidence type="ECO:0000256" key="4">
    <source>
        <dbReference type="ARBA" id="ARBA00001947"/>
    </source>
</evidence>
<dbReference type="InterPro" id="IPR011060">
    <property type="entry name" value="RibuloseP-bd_barrel"/>
</dbReference>